<dbReference type="Proteomes" id="UP000185596">
    <property type="component" value="Unassembled WGS sequence"/>
</dbReference>
<feature type="compositionally biased region" description="Polar residues" evidence="1">
    <location>
        <begin position="73"/>
        <end position="84"/>
    </location>
</feature>
<keyword evidence="4" id="KW-1185">Reference proteome</keyword>
<dbReference type="STRING" id="1912961.BU204_25925"/>
<feature type="transmembrane region" description="Helical" evidence="2">
    <location>
        <begin position="21"/>
        <end position="43"/>
    </location>
</feature>
<sequence>MRRGQRDHVDPTVQAARITRRGTFVTAAATVIAAFIAAVVAAYNAGSDDGEANATPSTVTVVRPATASGPGSVPSTDDASDTGDVSAQSVFEIFMVW</sequence>
<dbReference type="AlphaFoldDB" id="A0A1Q8CK01"/>
<keyword evidence="2" id="KW-0812">Transmembrane</keyword>
<keyword evidence="2" id="KW-1133">Transmembrane helix</keyword>
<organism evidence="3 4">
    <name type="scientific">Actinophytocola xanthii</name>
    <dbReference type="NCBI Taxonomy" id="1912961"/>
    <lineage>
        <taxon>Bacteria</taxon>
        <taxon>Bacillati</taxon>
        <taxon>Actinomycetota</taxon>
        <taxon>Actinomycetes</taxon>
        <taxon>Pseudonocardiales</taxon>
        <taxon>Pseudonocardiaceae</taxon>
    </lineage>
</organism>
<dbReference type="RefSeq" id="WP_075128371.1">
    <property type="nucleotide sequence ID" value="NZ_MSIE01000051.1"/>
</dbReference>
<protein>
    <submittedName>
        <fullName evidence="3">Uncharacterized protein</fullName>
    </submittedName>
</protein>
<gene>
    <name evidence="3" type="ORF">BU204_25925</name>
</gene>
<reference evidence="3 4" key="1">
    <citation type="submission" date="2016-12" db="EMBL/GenBank/DDBJ databases">
        <title>The draft genome sequence of Actinophytocola sp. 11-183.</title>
        <authorList>
            <person name="Wang W."/>
            <person name="Yuan L."/>
        </authorList>
    </citation>
    <scope>NUCLEOTIDE SEQUENCE [LARGE SCALE GENOMIC DNA]</scope>
    <source>
        <strain evidence="3 4">11-183</strain>
    </source>
</reference>
<comment type="caution">
    <text evidence="3">The sequence shown here is derived from an EMBL/GenBank/DDBJ whole genome shotgun (WGS) entry which is preliminary data.</text>
</comment>
<proteinExistence type="predicted"/>
<evidence type="ECO:0000313" key="4">
    <source>
        <dbReference type="Proteomes" id="UP000185596"/>
    </source>
</evidence>
<keyword evidence="2" id="KW-0472">Membrane</keyword>
<evidence type="ECO:0000313" key="3">
    <source>
        <dbReference type="EMBL" id="OLF14672.1"/>
    </source>
</evidence>
<accession>A0A1Q8CK01</accession>
<evidence type="ECO:0000256" key="2">
    <source>
        <dbReference type="SAM" id="Phobius"/>
    </source>
</evidence>
<name>A0A1Q8CK01_9PSEU</name>
<feature type="region of interest" description="Disordered" evidence="1">
    <location>
        <begin position="62"/>
        <end position="84"/>
    </location>
</feature>
<dbReference type="EMBL" id="MSIE01000051">
    <property type="protein sequence ID" value="OLF14672.1"/>
    <property type="molecule type" value="Genomic_DNA"/>
</dbReference>
<evidence type="ECO:0000256" key="1">
    <source>
        <dbReference type="SAM" id="MobiDB-lite"/>
    </source>
</evidence>